<dbReference type="InterPro" id="IPR036318">
    <property type="entry name" value="FAD-bd_PCMH-like_sf"/>
</dbReference>
<feature type="compositionally biased region" description="Basic residues" evidence="1">
    <location>
        <begin position="80"/>
        <end position="90"/>
    </location>
</feature>
<dbReference type="Proteomes" id="UP000294003">
    <property type="component" value="Unassembled WGS sequence"/>
</dbReference>
<name>A0ABY0GY36_9PEZI</name>
<dbReference type="SUPFAM" id="SSF56176">
    <property type="entry name" value="FAD-binding/transporter-associated domain-like"/>
    <property type="match status" value="1"/>
</dbReference>
<reference evidence="2 3" key="1">
    <citation type="submission" date="2018-06" db="EMBL/GenBank/DDBJ databases">
        <title>Complete Genomes of Monosporascus.</title>
        <authorList>
            <person name="Robinson A.J."/>
            <person name="Natvig D.O."/>
        </authorList>
    </citation>
    <scope>NUCLEOTIDE SEQUENCE [LARGE SCALE GENOMIC DNA]</scope>
    <source>
        <strain evidence="2 3">CBS 609.92</strain>
    </source>
</reference>
<protein>
    <recommendedName>
        <fullName evidence="4">Bacterial surface antigen (D15) domain-containing protein</fullName>
    </recommendedName>
</protein>
<sequence>MASLNPYPRTTPQPRGSGNAKLPGASRHKNSTTTQRNRGGLLGPDEAPTLPGLPPRLWRVRLRSRQLPVEHTDPPAGVRRAPRVRRRRLGRGPQEPGDRDPLRRARGGPRGGAGANSIDDAILMAMSYLTRISIAPGRASVDVCPRLAGVGVYAYLVDFERTAVGGRIAPISAAGLTLGGGIGFQGDARGHRKNADFLQAAADYATYSTNPLSHILPLVEIVNQTTTIDLYRGVQYGGRVRHRAVDQGRDGRHRRGGAAREGGLYDPFVYMGDVARFQDVFAGYGAENRERLLPVSRGYHPDRVFQALLPGGFKIGL</sequence>
<dbReference type="Gene3D" id="3.30.465.10">
    <property type="match status" value="1"/>
</dbReference>
<accession>A0ABY0GY36</accession>
<evidence type="ECO:0000313" key="2">
    <source>
        <dbReference type="EMBL" id="RYO78044.1"/>
    </source>
</evidence>
<keyword evidence="3" id="KW-1185">Reference proteome</keyword>
<feature type="region of interest" description="Disordered" evidence="1">
    <location>
        <begin position="1"/>
        <end position="54"/>
    </location>
</feature>
<gene>
    <name evidence="2" type="ORF">DL762_008899</name>
</gene>
<dbReference type="EMBL" id="QJNS01000412">
    <property type="protein sequence ID" value="RYO78044.1"/>
    <property type="molecule type" value="Genomic_DNA"/>
</dbReference>
<evidence type="ECO:0000256" key="1">
    <source>
        <dbReference type="SAM" id="MobiDB-lite"/>
    </source>
</evidence>
<feature type="region of interest" description="Disordered" evidence="1">
    <location>
        <begin position="68"/>
        <end position="116"/>
    </location>
</feature>
<evidence type="ECO:0000313" key="3">
    <source>
        <dbReference type="Proteomes" id="UP000294003"/>
    </source>
</evidence>
<dbReference type="InterPro" id="IPR016169">
    <property type="entry name" value="FAD-bd_PCMH_sub2"/>
</dbReference>
<organism evidence="2 3">
    <name type="scientific">Monosporascus cannonballus</name>
    <dbReference type="NCBI Taxonomy" id="155416"/>
    <lineage>
        <taxon>Eukaryota</taxon>
        <taxon>Fungi</taxon>
        <taxon>Dikarya</taxon>
        <taxon>Ascomycota</taxon>
        <taxon>Pezizomycotina</taxon>
        <taxon>Sordariomycetes</taxon>
        <taxon>Xylariomycetidae</taxon>
        <taxon>Xylariales</taxon>
        <taxon>Xylariales incertae sedis</taxon>
        <taxon>Monosporascus</taxon>
    </lineage>
</organism>
<proteinExistence type="predicted"/>
<evidence type="ECO:0008006" key="4">
    <source>
        <dbReference type="Google" id="ProtNLM"/>
    </source>
</evidence>
<comment type="caution">
    <text evidence="2">The sequence shown here is derived from an EMBL/GenBank/DDBJ whole genome shotgun (WGS) entry which is preliminary data.</text>
</comment>